<name>A0A231GZL1_9NOCA</name>
<gene>
    <name evidence="2" type="ORF">B7C42_06037</name>
</gene>
<organism evidence="2 3">
    <name type="scientific">Nocardia cerradoensis</name>
    <dbReference type="NCBI Taxonomy" id="85688"/>
    <lineage>
        <taxon>Bacteria</taxon>
        <taxon>Bacillati</taxon>
        <taxon>Actinomycetota</taxon>
        <taxon>Actinomycetes</taxon>
        <taxon>Mycobacteriales</taxon>
        <taxon>Nocardiaceae</taxon>
        <taxon>Nocardia</taxon>
    </lineage>
</organism>
<reference evidence="2 3" key="1">
    <citation type="submission" date="2017-07" db="EMBL/GenBank/DDBJ databases">
        <title>First draft Genome Sequence of Nocardia cerradoensis isolated from human infection.</title>
        <authorList>
            <person name="Carrasco G."/>
        </authorList>
    </citation>
    <scope>NUCLEOTIDE SEQUENCE [LARGE SCALE GENOMIC DNA]</scope>
    <source>
        <strain evidence="2 3">CNM20130759</strain>
    </source>
</reference>
<protein>
    <submittedName>
        <fullName evidence="2">Uncharacterized protein</fullName>
    </submittedName>
</protein>
<evidence type="ECO:0000256" key="1">
    <source>
        <dbReference type="SAM" id="MobiDB-lite"/>
    </source>
</evidence>
<evidence type="ECO:0000313" key="2">
    <source>
        <dbReference type="EMBL" id="OXR42053.1"/>
    </source>
</evidence>
<sequence>MNQLLQHSGTCDHGLSEHRTPGADQVGDCATEPRELTYPRARAILYAHDRHLSCRQWIAAAAYLSAGLDDE</sequence>
<dbReference type="AlphaFoldDB" id="A0A231GZL1"/>
<dbReference type="EMBL" id="NGAF01000016">
    <property type="protein sequence ID" value="OXR42053.1"/>
    <property type="molecule type" value="Genomic_DNA"/>
</dbReference>
<feature type="region of interest" description="Disordered" evidence="1">
    <location>
        <begin position="1"/>
        <end position="26"/>
    </location>
</feature>
<proteinExistence type="predicted"/>
<accession>A0A231GZL1</accession>
<keyword evidence="3" id="KW-1185">Reference proteome</keyword>
<dbReference type="RefSeq" id="WP_039782294.1">
    <property type="nucleotide sequence ID" value="NZ_JAAXOR010000008.1"/>
</dbReference>
<evidence type="ECO:0000313" key="3">
    <source>
        <dbReference type="Proteomes" id="UP000215506"/>
    </source>
</evidence>
<dbReference type="Proteomes" id="UP000215506">
    <property type="component" value="Unassembled WGS sequence"/>
</dbReference>
<comment type="caution">
    <text evidence="2">The sequence shown here is derived from an EMBL/GenBank/DDBJ whole genome shotgun (WGS) entry which is preliminary data.</text>
</comment>